<evidence type="ECO:0000259" key="7">
    <source>
        <dbReference type="PROSITE" id="PS51225"/>
    </source>
</evidence>
<feature type="transmembrane region" description="Helical" evidence="6">
    <location>
        <begin position="125"/>
        <end position="148"/>
    </location>
</feature>
<dbReference type="GO" id="GO:0019911">
    <property type="term" value="F:structural constituent of myelin sheath"/>
    <property type="evidence" value="ECO:0007669"/>
    <property type="project" value="TreeGrafter"/>
</dbReference>
<dbReference type="GO" id="GO:0016020">
    <property type="term" value="C:membrane"/>
    <property type="evidence" value="ECO:0007669"/>
    <property type="project" value="UniProtKB-SubCell"/>
</dbReference>
<dbReference type="Ensembl" id="ENSCCRT00020035501.1">
    <property type="protein sequence ID" value="ENSCCRP00020032464.1"/>
    <property type="gene ID" value="ENSCCRG00020014668.1"/>
</dbReference>
<name>A0A8C2DY32_CYPCA</name>
<feature type="transmembrane region" description="Helical" evidence="6">
    <location>
        <begin position="86"/>
        <end position="105"/>
    </location>
</feature>
<evidence type="ECO:0000256" key="5">
    <source>
        <dbReference type="PROSITE-ProRule" id="PRU00581"/>
    </source>
</evidence>
<sequence>MHCFVFCFRVEGNVLMQRYGKVMLIQEHVLLGKIMATPYQTQDLQTTQTKDVGYHSISAFFYLSAAVLLANVTIRYQGVDKVYQPDIATVVFGGLVWILVASTHVSMASLLTLTAFMTVPNPQGWVMFVSVFCFVMTFLWLIIFACGGHKNSSGWATADFLYHLIAAVFYLSASVILANETIAMKVWTSSTVIAYPFKYYQIDIAAVVRTKYTLVFVDTELIFHAHFPLYLG</sequence>
<comment type="subcellular location">
    <subcellularLocation>
        <location evidence="1">Membrane</location>
        <topology evidence="1">Multi-pass membrane protein</topology>
    </subcellularLocation>
</comment>
<feature type="transmembrane region" description="Helical" evidence="6">
    <location>
        <begin position="52"/>
        <end position="74"/>
    </location>
</feature>
<feature type="domain" description="MARVEL" evidence="7">
    <location>
        <begin position="90"/>
        <end position="229"/>
    </location>
</feature>
<protein>
    <submittedName>
        <fullName evidence="8">Mal, T cell differentiation protein b</fullName>
    </submittedName>
</protein>
<keyword evidence="3 6" id="KW-1133">Transmembrane helix</keyword>
<proteinExistence type="predicted"/>
<dbReference type="PANTHER" id="PTHR22776">
    <property type="entry name" value="MARVEL-CONTAINING POTENTIAL LIPID RAFT-ASSOCIATED PROTEIN"/>
    <property type="match status" value="1"/>
</dbReference>
<reference evidence="8" key="1">
    <citation type="submission" date="2025-08" db="UniProtKB">
        <authorList>
            <consortium name="Ensembl"/>
        </authorList>
    </citation>
    <scope>IDENTIFICATION</scope>
</reference>
<keyword evidence="2 5" id="KW-0812">Transmembrane</keyword>
<evidence type="ECO:0000256" key="2">
    <source>
        <dbReference type="ARBA" id="ARBA00022692"/>
    </source>
</evidence>
<dbReference type="GO" id="GO:0042552">
    <property type="term" value="P:myelination"/>
    <property type="evidence" value="ECO:0007669"/>
    <property type="project" value="TreeGrafter"/>
</dbReference>
<evidence type="ECO:0000256" key="4">
    <source>
        <dbReference type="ARBA" id="ARBA00023136"/>
    </source>
</evidence>
<organism evidence="8 9">
    <name type="scientific">Cyprinus carpio</name>
    <name type="common">Common carp</name>
    <dbReference type="NCBI Taxonomy" id="7962"/>
    <lineage>
        <taxon>Eukaryota</taxon>
        <taxon>Metazoa</taxon>
        <taxon>Chordata</taxon>
        <taxon>Craniata</taxon>
        <taxon>Vertebrata</taxon>
        <taxon>Euteleostomi</taxon>
        <taxon>Actinopterygii</taxon>
        <taxon>Neopterygii</taxon>
        <taxon>Teleostei</taxon>
        <taxon>Ostariophysi</taxon>
        <taxon>Cypriniformes</taxon>
        <taxon>Cyprinidae</taxon>
        <taxon>Cyprininae</taxon>
        <taxon>Cyprinus</taxon>
    </lineage>
</organism>
<evidence type="ECO:0000313" key="8">
    <source>
        <dbReference type="Ensembl" id="ENSCCRP00020032464.1"/>
    </source>
</evidence>
<evidence type="ECO:0000256" key="3">
    <source>
        <dbReference type="ARBA" id="ARBA00022989"/>
    </source>
</evidence>
<accession>A0A8C2DY32</accession>
<dbReference type="PANTHER" id="PTHR22776:SF88">
    <property type="entry name" value="MAL-LIKE PROTEIN-RELATED"/>
    <property type="match status" value="1"/>
</dbReference>
<dbReference type="Proteomes" id="UP000694701">
    <property type="component" value="Unplaced"/>
</dbReference>
<evidence type="ECO:0000256" key="1">
    <source>
        <dbReference type="ARBA" id="ARBA00004141"/>
    </source>
</evidence>
<dbReference type="InterPro" id="IPR008253">
    <property type="entry name" value="Marvel"/>
</dbReference>
<dbReference type="PROSITE" id="PS51225">
    <property type="entry name" value="MARVEL"/>
    <property type="match status" value="1"/>
</dbReference>
<dbReference type="Pfam" id="PF01284">
    <property type="entry name" value="MARVEL"/>
    <property type="match status" value="1"/>
</dbReference>
<evidence type="ECO:0000256" key="6">
    <source>
        <dbReference type="SAM" id="Phobius"/>
    </source>
</evidence>
<evidence type="ECO:0000313" key="9">
    <source>
        <dbReference type="Proteomes" id="UP000694701"/>
    </source>
</evidence>
<dbReference type="InterPro" id="IPR050578">
    <property type="entry name" value="MARVEL-CKLF_proteins"/>
</dbReference>
<feature type="transmembrane region" description="Helical" evidence="6">
    <location>
        <begin position="160"/>
        <end position="178"/>
    </location>
</feature>
<dbReference type="AlphaFoldDB" id="A0A8C2DY32"/>
<keyword evidence="4 5" id="KW-0472">Membrane</keyword>